<proteinExistence type="predicted"/>
<dbReference type="GO" id="GO:0005524">
    <property type="term" value="F:ATP binding"/>
    <property type="evidence" value="ECO:0007669"/>
    <property type="project" value="UniProtKB-KW"/>
</dbReference>
<dbReference type="InterPro" id="IPR036554">
    <property type="entry name" value="GHMP_kinase_C_sf"/>
</dbReference>
<evidence type="ECO:0000256" key="3">
    <source>
        <dbReference type="ARBA" id="ARBA00022840"/>
    </source>
</evidence>
<dbReference type="InterPro" id="IPR006204">
    <property type="entry name" value="GHMP_kinase_N_dom"/>
</dbReference>
<dbReference type="KEGG" id="dol:Dole_1710"/>
<dbReference type="PANTHER" id="PTHR10457:SF7">
    <property type="entry name" value="GALACTOKINASE-RELATED"/>
    <property type="match status" value="1"/>
</dbReference>
<name>A9A0L4_DESOH</name>
<keyword evidence="2 5" id="KW-0808">Transferase</keyword>
<organism evidence="5 6">
    <name type="scientific">Desulfosudis oleivorans (strain DSM 6200 / JCM 39069 / Hxd3)</name>
    <name type="common">Desulfococcus oleovorans</name>
    <dbReference type="NCBI Taxonomy" id="96561"/>
    <lineage>
        <taxon>Bacteria</taxon>
        <taxon>Pseudomonadati</taxon>
        <taxon>Thermodesulfobacteriota</taxon>
        <taxon>Desulfobacteria</taxon>
        <taxon>Desulfobacterales</taxon>
        <taxon>Desulfosudaceae</taxon>
        <taxon>Desulfosudis</taxon>
    </lineage>
</organism>
<dbReference type="GO" id="GO:0005829">
    <property type="term" value="C:cytosol"/>
    <property type="evidence" value="ECO:0007669"/>
    <property type="project" value="TreeGrafter"/>
</dbReference>
<feature type="domain" description="GHMP kinase N-terminal" evidence="4">
    <location>
        <begin position="92"/>
        <end position="175"/>
    </location>
</feature>
<dbReference type="Proteomes" id="UP000008561">
    <property type="component" value="Chromosome"/>
</dbReference>
<evidence type="ECO:0000259" key="4">
    <source>
        <dbReference type="Pfam" id="PF00288"/>
    </source>
</evidence>
<dbReference type="Pfam" id="PF00288">
    <property type="entry name" value="GHMP_kinases_N"/>
    <property type="match status" value="1"/>
</dbReference>
<keyword evidence="1" id="KW-0547">Nucleotide-binding</keyword>
<evidence type="ECO:0000256" key="2">
    <source>
        <dbReference type="ARBA" id="ARBA00022777"/>
    </source>
</evidence>
<dbReference type="AlphaFoldDB" id="A9A0L4"/>
<dbReference type="SUPFAM" id="SSF54211">
    <property type="entry name" value="Ribosomal protein S5 domain 2-like"/>
    <property type="match status" value="1"/>
</dbReference>
<dbReference type="SUPFAM" id="SSF55060">
    <property type="entry name" value="GHMP Kinase, C-terminal domain"/>
    <property type="match status" value="1"/>
</dbReference>
<keyword evidence="6" id="KW-1185">Reference proteome</keyword>
<protein>
    <submittedName>
        <fullName evidence="5">GHMP kinase</fullName>
    </submittedName>
</protein>
<keyword evidence="2 5" id="KW-0418">Kinase</keyword>
<dbReference type="PRINTS" id="PR00959">
    <property type="entry name" value="MEVGALKINASE"/>
</dbReference>
<dbReference type="Gene3D" id="3.30.230.120">
    <property type="match status" value="1"/>
</dbReference>
<dbReference type="RefSeq" id="WP_012175130.1">
    <property type="nucleotide sequence ID" value="NC_009943.1"/>
</dbReference>
<dbReference type="OrthoDB" id="183397at2"/>
<evidence type="ECO:0000313" key="5">
    <source>
        <dbReference type="EMBL" id="ABW67514.1"/>
    </source>
</evidence>
<accession>A9A0L4</accession>
<dbReference type="eggNOG" id="COG2605">
    <property type="taxonomic scope" value="Bacteria"/>
</dbReference>
<dbReference type="HOGENOM" id="CLU_048558_1_0_7"/>
<keyword evidence="3" id="KW-0067">ATP-binding</keyword>
<dbReference type="EMBL" id="CP000859">
    <property type="protein sequence ID" value="ABW67514.1"/>
    <property type="molecule type" value="Genomic_DNA"/>
</dbReference>
<dbReference type="GO" id="GO:0006012">
    <property type="term" value="P:galactose metabolic process"/>
    <property type="evidence" value="ECO:0007669"/>
    <property type="project" value="TreeGrafter"/>
</dbReference>
<dbReference type="STRING" id="96561.Dole_1710"/>
<evidence type="ECO:0000313" key="6">
    <source>
        <dbReference type="Proteomes" id="UP000008561"/>
    </source>
</evidence>
<gene>
    <name evidence="5" type="ordered locus">Dole_1710</name>
</gene>
<dbReference type="InterPro" id="IPR020568">
    <property type="entry name" value="Ribosomal_Su5_D2-typ_SF"/>
</dbReference>
<dbReference type="PANTHER" id="PTHR10457">
    <property type="entry name" value="MEVALONATE KINASE/GALACTOKINASE"/>
    <property type="match status" value="1"/>
</dbReference>
<reference evidence="5 6" key="1">
    <citation type="submission" date="2007-10" db="EMBL/GenBank/DDBJ databases">
        <title>Complete sequence of Desulfococcus oleovorans Hxd3.</title>
        <authorList>
            <consortium name="US DOE Joint Genome Institute"/>
            <person name="Copeland A."/>
            <person name="Lucas S."/>
            <person name="Lapidus A."/>
            <person name="Barry K."/>
            <person name="Glavina del Rio T."/>
            <person name="Dalin E."/>
            <person name="Tice H."/>
            <person name="Pitluck S."/>
            <person name="Kiss H."/>
            <person name="Brettin T."/>
            <person name="Bruce D."/>
            <person name="Detter J.C."/>
            <person name="Han C."/>
            <person name="Schmutz J."/>
            <person name="Larimer F."/>
            <person name="Land M."/>
            <person name="Hauser L."/>
            <person name="Kyrpides N."/>
            <person name="Kim E."/>
            <person name="Wawrik B."/>
            <person name="Richardson P."/>
        </authorList>
    </citation>
    <scope>NUCLEOTIDE SEQUENCE [LARGE SCALE GENOMIC DNA]</scope>
    <source>
        <strain evidence="6">DSM 6200 / JCM 39069 / Hxd3</strain>
    </source>
</reference>
<sequence length="350" mass="37784">MHTSIFEKALSAGPCTASAPCRVDMGGTLDIKTLYLPLACLSPCTFNMAIDLRTTVTLSAYRKNHVKISSRGFESVEFARHEAPFDHPLGLMAAIAAHFDAHGVHIDIDSASPPRSALGGSSAAAVALVAVLAKACGMANQFPPDRVVMTAHGIEEGVARIPCGLQDQLAAAYGGVNAWHWENPAVGSPCFRRQPVIPGDRLAAFDACFLVAYCGMPHESKNINTRWVDHFLRAEDRSLWHHIVECAINFIDALAVNDLEQAIHWMNTEVVARRRMTPDVLDDVGEQLVVHALESGCGARFTGAGGGGCVWAVGVPESISALREEWGRVLKTTGDARLLDTRIDRQGVLW</sequence>
<dbReference type="GO" id="GO:0004335">
    <property type="term" value="F:galactokinase activity"/>
    <property type="evidence" value="ECO:0007669"/>
    <property type="project" value="TreeGrafter"/>
</dbReference>
<evidence type="ECO:0000256" key="1">
    <source>
        <dbReference type="ARBA" id="ARBA00022741"/>
    </source>
</evidence>